<protein>
    <submittedName>
        <fullName evidence="1">Sulfurtransferase TusB</fullName>
    </submittedName>
</protein>
<evidence type="ECO:0000313" key="1">
    <source>
        <dbReference type="EMBL" id="HIP98521.1"/>
    </source>
</evidence>
<comment type="caution">
    <text evidence="1">The sequence shown here is derived from an EMBL/GenBank/DDBJ whole genome shotgun (WGS) entry which is preliminary data.</text>
</comment>
<gene>
    <name evidence="1" type="ORF">EYH37_04065</name>
</gene>
<dbReference type="EMBL" id="DQVE01000043">
    <property type="protein sequence ID" value="HIP98521.1"/>
    <property type="molecule type" value="Genomic_DNA"/>
</dbReference>
<dbReference type="Gene3D" id="3.40.1260.10">
    <property type="entry name" value="DsrEFH-like"/>
    <property type="match status" value="1"/>
</dbReference>
<reference evidence="1" key="1">
    <citation type="journal article" date="2020" name="ISME J.">
        <title>Gammaproteobacteria mediating utilization of methyl-, sulfur- and petroleum organic compounds in deep ocean hydrothermal plumes.</title>
        <authorList>
            <person name="Zhou Z."/>
            <person name="Liu Y."/>
            <person name="Pan J."/>
            <person name="Cron B.R."/>
            <person name="Toner B.M."/>
            <person name="Anantharaman K."/>
            <person name="Breier J.A."/>
            <person name="Dick G.J."/>
            <person name="Li M."/>
        </authorList>
    </citation>
    <scope>NUCLEOTIDE SEQUENCE</scope>
    <source>
        <strain evidence="1">SZUA-1501</strain>
    </source>
</reference>
<dbReference type="SUPFAM" id="SSF75169">
    <property type="entry name" value="DsrEFH-like"/>
    <property type="match status" value="1"/>
</dbReference>
<name>A0A9D0YPU6_AQUAO</name>
<dbReference type="InterPro" id="IPR027396">
    <property type="entry name" value="DsrEFH-like"/>
</dbReference>
<organism evidence="1 2">
    <name type="scientific">Aquifex aeolicus</name>
    <dbReference type="NCBI Taxonomy" id="63363"/>
    <lineage>
        <taxon>Bacteria</taxon>
        <taxon>Pseudomonadati</taxon>
        <taxon>Aquificota</taxon>
        <taxon>Aquificia</taxon>
        <taxon>Aquificales</taxon>
        <taxon>Aquificaceae</taxon>
        <taxon>Aquifex</taxon>
    </lineage>
</organism>
<sequence>MVKTLWLVKKSNIPYSFIGENDIVVLIEDAVLKIPTKPNWFVCKEDAHARRIKVLEDKLLSYKEIAQLILKVEKVVVW</sequence>
<accession>A0A9D0YPU6</accession>
<dbReference type="AlphaFoldDB" id="A0A9D0YPU6"/>
<dbReference type="Proteomes" id="UP000606463">
    <property type="component" value="Unassembled WGS sequence"/>
</dbReference>
<proteinExistence type="predicted"/>
<evidence type="ECO:0000313" key="2">
    <source>
        <dbReference type="Proteomes" id="UP000606463"/>
    </source>
</evidence>